<feature type="compositionally biased region" description="Basic residues" evidence="1">
    <location>
        <begin position="414"/>
        <end position="431"/>
    </location>
</feature>
<organism evidence="4 6">
    <name type="scientific">Adineta steineri</name>
    <dbReference type="NCBI Taxonomy" id="433720"/>
    <lineage>
        <taxon>Eukaryota</taxon>
        <taxon>Metazoa</taxon>
        <taxon>Spiralia</taxon>
        <taxon>Gnathifera</taxon>
        <taxon>Rotifera</taxon>
        <taxon>Eurotatoria</taxon>
        <taxon>Bdelloidea</taxon>
        <taxon>Adinetida</taxon>
        <taxon>Adinetidae</taxon>
        <taxon>Adineta</taxon>
    </lineage>
</organism>
<feature type="compositionally biased region" description="Pro residues" evidence="1">
    <location>
        <begin position="161"/>
        <end position="216"/>
    </location>
</feature>
<evidence type="ECO:0000256" key="1">
    <source>
        <dbReference type="SAM" id="MobiDB-lite"/>
    </source>
</evidence>
<dbReference type="Proteomes" id="UP000663891">
    <property type="component" value="Unassembled WGS sequence"/>
</dbReference>
<sequence length="544" mass="60984">MDKILQRAKGIFKKNPNPRQLPPGSFPKANADRQGPGTITKPPDQTDEDDDEELQSLKNYNVPQQTQLRGPPNTTVPSRDTSNRSGNTYNSASPLPSNSSGPPNIPFRGTSSGFAPDLPYNSTPNNMNSTSNPGTGGGLPFLPQIQDASSRTPLNDRGPPRNNPPPQRNNPPPQRNNMPPPPTNDPPPQRNNPPPQRNNMPPPPPPTNNSPPPSNNFPPDRNNNPPITSPPNNPRSPLDIFRTGMNLNPTSPPSGTRNLDPSSANSQPGMNTRQPPMNDSNNFKNNQQRNRPSSRSSSYRYDENNNYNNDDDNVSRLELDYPIENVLIDANIPSAIAVKINDAVERDRFGNIHHVHRYTYEPSSQQMSFNNNNNQHKDRHSNDNSHHRGTRHIREIHNNNQNPLYNGINPQTSHNHHHHHNHHRHHQGRRRSYSDMPIDQYVDELLRTPGSTVIHAKDSDDIQRILNQHLSKTQNVSTQPLLDLFQPNNQTISSQTSINPFQSNHPTIPLQSSTNSFQPSNTTVPEPVFYYTAQALPNDPMRAY</sequence>
<evidence type="ECO:0000313" key="2">
    <source>
        <dbReference type="EMBL" id="CAF1136148.1"/>
    </source>
</evidence>
<feature type="compositionally biased region" description="Polar residues" evidence="1">
    <location>
        <begin position="56"/>
        <end position="89"/>
    </location>
</feature>
<evidence type="ECO:0000313" key="5">
    <source>
        <dbReference type="EMBL" id="CAF3661449.1"/>
    </source>
</evidence>
<dbReference type="Proteomes" id="UP000663845">
    <property type="component" value="Unassembled WGS sequence"/>
</dbReference>
<dbReference type="Proteomes" id="UP000663844">
    <property type="component" value="Unassembled WGS sequence"/>
</dbReference>
<dbReference type="EMBL" id="CAJNON010000243">
    <property type="protein sequence ID" value="CAF1136148.1"/>
    <property type="molecule type" value="Genomic_DNA"/>
</dbReference>
<comment type="caution">
    <text evidence="4">The sequence shown here is derived from an EMBL/GenBank/DDBJ whole genome shotgun (WGS) entry which is preliminary data.</text>
</comment>
<proteinExistence type="predicted"/>
<feature type="compositionally biased region" description="Low complexity" evidence="1">
    <location>
        <begin position="119"/>
        <end position="133"/>
    </location>
</feature>
<dbReference type="EMBL" id="CAJOAZ010000330">
    <property type="protein sequence ID" value="CAF3617861.1"/>
    <property type="molecule type" value="Genomic_DNA"/>
</dbReference>
<evidence type="ECO:0000313" key="6">
    <source>
        <dbReference type="Proteomes" id="UP000663844"/>
    </source>
</evidence>
<feature type="region of interest" description="Disordered" evidence="1">
    <location>
        <begin position="409"/>
        <end position="432"/>
    </location>
</feature>
<protein>
    <submittedName>
        <fullName evidence="4">Uncharacterized protein</fullName>
    </submittedName>
</protein>
<feature type="region of interest" description="Disordered" evidence="1">
    <location>
        <begin position="1"/>
        <end position="314"/>
    </location>
</feature>
<dbReference type="OrthoDB" id="10063187at2759"/>
<feature type="compositionally biased region" description="Polar residues" evidence="1">
    <location>
        <begin position="245"/>
        <end position="284"/>
    </location>
</feature>
<dbReference type="AlphaFoldDB" id="A0A818P4A6"/>
<gene>
    <name evidence="3" type="ORF">JYZ213_LOCUS24227</name>
    <name evidence="5" type="ORF">OKA104_LOCUS9800</name>
    <name evidence="4" type="ORF">OXD698_LOCUS7267</name>
    <name evidence="2" type="ORF">VCS650_LOCUS22006</name>
</gene>
<dbReference type="EMBL" id="CAJOAY010000422">
    <property type="protein sequence ID" value="CAF3661449.1"/>
    <property type="molecule type" value="Genomic_DNA"/>
</dbReference>
<feature type="compositionally biased region" description="Low complexity" evidence="1">
    <location>
        <begin position="217"/>
        <end position="226"/>
    </location>
</feature>
<name>A0A818P4A6_9BILA</name>
<feature type="compositionally biased region" description="Acidic residues" evidence="1">
    <location>
        <begin position="45"/>
        <end position="54"/>
    </location>
</feature>
<dbReference type="EMBL" id="CAJNOG010000295">
    <property type="protein sequence ID" value="CAF1153315.1"/>
    <property type="molecule type" value="Genomic_DNA"/>
</dbReference>
<feature type="compositionally biased region" description="Low complexity" evidence="1">
    <location>
        <begin position="285"/>
        <end position="308"/>
    </location>
</feature>
<dbReference type="Proteomes" id="UP000663881">
    <property type="component" value="Unassembled WGS sequence"/>
</dbReference>
<evidence type="ECO:0000313" key="4">
    <source>
        <dbReference type="EMBL" id="CAF3617861.1"/>
    </source>
</evidence>
<feature type="compositionally biased region" description="Low complexity" evidence="1">
    <location>
        <begin position="90"/>
        <end position="102"/>
    </location>
</feature>
<accession>A0A818P4A6</accession>
<evidence type="ECO:0000313" key="3">
    <source>
        <dbReference type="EMBL" id="CAF1153315.1"/>
    </source>
</evidence>
<reference evidence="4" key="1">
    <citation type="submission" date="2021-02" db="EMBL/GenBank/DDBJ databases">
        <authorList>
            <person name="Nowell W R."/>
        </authorList>
    </citation>
    <scope>NUCLEOTIDE SEQUENCE</scope>
</reference>
<feature type="region of interest" description="Disordered" evidence="1">
    <location>
        <begin position="364"/>
        <end position="388"/>
    </location>
</feature>